<comment type="caution">
    <text evidence="6">The sequence shown here is derived from an EMBL/GenBank/DDBJ whole genome shotgun (WGS) entry which is preliminary data.</text>
</comment>
<evidence type="ECO:0000256" key="3">
    <source>
        <dbReference type="PROSITE-ProRule" id="PRU00169"/>
    </source>
</evidence>
<dbReference type="EMBL" id="JAEPRA010000006">
    <property type="protein sequence ID" value="KAG2184156.1"/>
    <property type="molecule type" value="Genomic_DNA"/>
</dbReference>
<evidence type="ECO:0000256" key="4">
    <source>
        <dbReference type="SAM" id="MobiDB-lite"/>
    </source>
</evidence>
<dbReference type="Gene3D" id="3.40.50.2300">
    <property type="match status" value="1"/>
</dbReference>
<evidence type="ECO:0000256" key="2">
    <source>
        <dbReference type="ARBA" id="ARBA00023012"/>
    </source>
</evidence>
<dbReference type="PANTHER" id="PTHR45339">
    <property type="entry name" value="HYBRID SIGNAL TRANSDUCTION HISTIDINE KINASE J"/>
    <property type="match status" value="1"/>
</dbReference>
<dbReference type="GO" id="GO:0000160">
    <property type="term" value="P:phosphorelay signal transduction system"/>
    <property type="evidence" value="ECO:0007669"/>
    <property type="project" value="UniProtKB-KW"/>
</dbReference>
<evidence type="ECO:0000313" key="6">
    <source>
        <dbReference type="EMBL" id="KAG2184156.1"/>
    </source>
</evidence>
<keyword evidence="7" id="KW-1185">Reference proteome</keyword>
<keyword evidence="1 3" id="KW-0597">Phosphoprotein</keyword>
<feature type="region of interest" description="Disordered" evidence="4">
    <location>
        <begin position="128"/>
        <end position="177"/>
    </location>
</feature>
<evidence type="ECO:0000259" key="5">
    <source>
        <dbReference type="PROSITE" id="PS50110"/>
    </source>
</evidence>
<keyword evidence="2" id="KW-0902">Two-component regulatory system</keyword>
<protein>
    <recommendedName>
        <fullName evidence="5">Response regulatory domain-containing protein</fullName>
    </recommendedName>
</protein>
<feature type="domain" description="Response regulatory" evidence="5">
    <location>
        <begin position="1"/>
        <end position="105"/>
    </location>
</feature>
<sequence>MDIQLPVMDGITCTKKIRAVEKENKSQQMRRSLPREVPRSMSFDTIGSMEEKEKETEFRSPVIIVALTASSLDSDRQEALAAGCNDFLTKPVSMEWLDRKITEWGCMQALIDYEGWRQWREAKQLAISKQVSDDKQPEIISKPVQPERKASASSTRSGVMMKGGSAIKPSSHRSATS</sequence>
<evidence type="ECO:0000256" key="1">
    <source>
        <dbReference type="ARBA" id="ARBA00022553"/>
    </source>
</evidence>
<dbReference type="AlphaFoldDB" id="A0A8H7Q3U9"/>
<dbReference type="PROSITE" id="PS50110">
    <property type="entry name" value="RESPONSE_REGULATORY"/>
    <property type="match status" value="1"/>
</dbReference>
<feature type="modified residue" description="4-aspartylphosphate" evidence="3">
    <location>
        <position position="2"/>
    </location>
</feature>
<dbReference type="InterPro" id="IPR011006">
    <property type="entry name" value="CheY-like_superfamily"/>
</dbReference>
<dbReference type="PANTHER" id="PTHR45339:SF1">
    <property type="entry name" value="HYBRID SIGNAL TRANSDUCTION HISTIDINE KINASE J"/>
    <property type="match status" value="1"/>
</dbReference>
<accession>A0A8H7Q3U9</accession>
<reference evidence="6" key="1">
    <citation type="submission" date="2020-12" db="EMBL/GenBank/DDBJ databases">
        <title>Metabolic potential, ecology and presence of endohyphal bacteria is reflected in genomic diversity of Mucoromycotina.</title>
        <authorList>
            <person name="Muszewska A."/>
            <person name="Okrasinska A."/>
            <person name="Steczkiewicz K."/>
            <person name="Drgas O."/>
            <person name="Orlowska M."/>
            <person name="Perlinska-Lenart U."/>
            <person name="Aleksandrzak-Piekarczyk T."/>
            <person name="Szatraj K."/>
            <person name="Zielenkiewicz U."/>
            <person name="Pilsyk S."/>
            <person name="Malc E."/>
            <person name="Mieczkowski P."/>
            <person name="Kruszewska J.S."/>
            <person name="Biernat P."/>
            <person name="Pawlowska J."/>
        </authorList>
    </citation>
    <scope>NUCLEOTIDE SEQUENCE</scope>
    <source>
        <strain evidence="6">WA0000051536</strain>
    </source>
</reference>
<dbReference type="OrthoDB" id="21225at2759"/>
<organism evidence="6 7">
    <name type="scientific">Umbelopsis vinacea</name>
    <dbReference type="NCBI Taxonomy" id="44442"/>
    <lineage>
        <taxon>Eukaryota</taxon>
        <taxon>Fungi</taxon>
        <taxon>Fungi incertae sedis</taxon>
        <taxon>Mucoromycota</taxon>
        <taxon>Mucoromycotina</taxon>
        <taxon>Umbelopsidomycetes</taxon>
        <taxon>Umbelopsidales</taxon>
        <taxon>Umbelopsidaceae</taxon>
        <taxon>Umbelopsis</taxon>
    </lineage>
</organism>
<dbReference type="InterPro" id="IPR001789">
    <property type="entry name" value="Sig_transdc_resp-reg_receiver"/>
</dbReference>
<proteinExistence type="predicted"/>
<name>A0A8H7Q3U9_9FUNG</name>
<dbReference type="Proteomes" id="UP000612746">
    <property type="component" value="Unassembled WGS sequence"/>
</dbReference>
<dbReference type="CDD" id="cd17546">
    <property type="entry name" value="REC_hyHK_CKI1_RcsC-like"/>
    <property type="match status" value="1"/>
</dbReference>
<gene>
    <name evidence="6" type="ORF">INT44_009171</name>
</gene>
<evidence type="ECO:0000313" key="7">
    <source>
        <dbReference type="Proteomes" id="UP000612746"/>
    </source>
</evidence>
<dbReference type="SUPFAM" id="SSF52172">
    <property type="entry name" value="CheY-like"/>
    <property type="match status" value="1"/>
</dbReference>